<keyword evidence="5 6" id="KW-0472">Membrane</keyword>
<evidence type="ECO:0000259" key="7">
    <source>
        <dbReference type="Pfam" id="PF04138"/>
    </source>
</evidence>
<dbReference type="Pfam" id="PF04138">
    <property type="entry name" value="GtrA_DPMS_TM"/>
    <property type="match status" value="1"/>
</dbReference>
<feature type="transmembrane region" description="Helical" evidence="6">
    <location>
        <begin position="103"/>
        <end position="129"/>
    </location>
</feature>
<feature type="transmembrane region" description="Helical" evidence="6">
    <location>
        <begin position="42"/>
        <end position="62"/>
    </location>
</feature>
<dbReference type="STRING" id="1860102.ACCAA_1070013"/>
<gene>
    <name evidence="8" type="ORF">ACCAA_1070013</name>
</gene>
<comment type="subcellular location">
    <subcellularLocation>
        <location evidence="1">Membrane</location>
        <topology evidence="1">Multi-pass membrane protein</topology>
    </subcellularLocation>
</comment>
<dbReference type="Proteomes" id="UP000199169">
    <property type="component" value="Unassembled WGS sequence"/>
</dbReference>
<feature type="transmembrane region" description="Helical" evidence="6">
    <location>
        <begin position="74"/>
        <end position="97"/>
    </location>
</feature>
<dbReference type="GO" id="GO:0005886">
    <property type="term" value="C:plasma membrane"/>
    <property type="evidence" value="ECO:0007669"/>
    <property type="project" value="TreeGrafter"/>
</dbReference>
<evidence type="ECO:0000256" key="5">
    <source>
        <dbReference type="ARBA" id="ARBA00023136"/>
    </source>
</evidence>
<reference evidence="8 9" key="1">
    <citation type="submission" date="2016-06" db="EMBL/GenBank/DDBJ databases">
        <authorList>
            <person name="Kjaerup R.B."/>
            <person name="Dalgaard T.S."/>
            <person name="Juul-Madsen H.R."/>
        </authorList>
    </citation>
    <scope>NUCLEOTIDE SEQUENCE [LARGE SCALE GENOMIC DNA]</scope>
    <source>
        <strain evidence="8">3</strain>
    </source>
</reference>
<organism evidence="8 9">
    <name type="scientific">Candidatus Accumulibacter aalborgensis</name>
    <dbReference type="NCBI Taxonomy" id="1860102"/>
    <lineage>
        <taxon>Bacteria</taxon>
        <taxon>Pseudomonadati</taxon>
        <taxon>Pseudomonadota</taxon>
        <taxon>Betaproteobacteria</taxon>
        <taxon>Candidatus Accumulibacter</taxon>
    </lineage>
</organism>
<evidence type="ECO:0000313" key="9">
    <source>
        <dbReference type="Proteomes" id="UP000199169"/>
    </source>
</evidence>
<protein>
    <recommendedName>
        <fullName evidence="7">GtrA/DPMS transmembrane domain-containing protein</fullName>
    </recommendedName>
</protein>
<dbReference type="InterPro" id="IPR051401">
    <property type="entry name" value="GtrA_CellWall_Glycosyl"/>
</dbReference>
<keyword evidence="9" id="KW-1185">Reference proteome</keyword>
<keyword evidence="4 6" id="KW-1133">Transmembrane helix</keyword>
<dbReference type="EMBL" id="FLQX01000010">
    <property type="protein sequence ID" value="SBT03579.1"/>
    <property type="molecule type" value="Genomic_DNA"/>
</dbReference>
<evidence type="ECO:0000256" key="3">
    <source>
        <dbReference type="ARBA" id="ARBA00022692"/>
    </source>
</evidence>
<comment type="similarity">
    <text evidence="2">Belongs to the GtrA family.</text>
</comment>
<dbReference type="PANTHER" id="PTHR38459">
    <property type="entry name" value="PROPHAGE BACTOPRENOL-LINKED GLUCOSE TRANSLOCASE HOMOLOG"/>
    <property type="match status" value="1"/>
</dbReference>
<feature type="domain" description="GtrA/DPMS transmembrane" evidence="7">
    <location>
        <begin position="17"/>
        <end position="128"/>
    </location>
</feature>
<evidence type="ECO:0000256" key="4">
    <source>
        <dbReference type="ARBA" id="ARBA00022989"/>
    </source>
</evidence>
<dbReference type="PANTHER" id="PTHR38459:SF1">
    <property type="entry name" value="PROPHAGE BACTOPRENOL-LINKED GLUCOSE TRANSLOCASE HOMOLOG"/>
    <property type="match status" value="1"/>
</dbReference>
<dbReference type="AlphaFoldDB" id="A0A1A8XEG3"/>
<evidence type="ECO:0000256" key="6">
    <source>
        <dbReference type="SAM" id="Phobius"/>
    </source>
</evidence>
<name>A0A1A8XEG3_9PROT</name>
<keyword evidence="3 6" id="KW-0812">Transmembrane</keyword>
<evidence type="ECO:0000256" key="1">
    <source>
        <dbReference type="ARBA" id="ARBA00004141"/>
    </source>
</evidence>
<dbReference type="RefSeq" id="WP_186405527.1">
    <property type="nucleotide sequence ID" value="NZ_FLQX01000010.1"/>
</dbReference>
<dbReference type="InterPro" id="IPR007267">
    <property type="entry name" value="GtrA_DPMS_TM"/>
</dbReference>
<evidence type="ECO:0000256" key="2">
    <source>
        <dbReference type="ARBA" id="ARBA00009399"/>
    </source>
</evidence>
<dbReference type="GO" id="GO:0000271">
    <property type="term" value="P:polysaccharide biosynthetic process"/>
    <property type="evidence" value="ECO:0007669"/>
    <property type="project" value="InterPro"/>
</dbReference>
<evidence type="ECO:0000313" key="8">
    <source>
        <dbReference type="EMBL" id="SBT03579.1"/>
    </source>
</evidence>
<sequence>MKSQSQSCSLSEPRILRFLSTGVLNTVFGYGAYALLVFFETPYLTALLIATVAGVIFNYYTFGRIVFNGSGGRLVFLKFVTAYGASYIVNAALLAFLTKHLFFSPYLAQIICVPLCVVISWMLMSYWVYKK</sequence>
<feature type="transmembrane region" description="Helical" evidence="6">
    <location>
        <begin position="15"/>
        <end position="36"/>
    </location>
</feature>
<proteinExistence type="inferred from homology"/>
<accession>A0A1A8XEG3</accession>